<dbReference type="AlphaFoldDB" id="A0A370T9P5"/>
<comment type="caution">
    <text evidence="3">The sequence shown here is derived from an EMBL/GenBank/DDBJ whole genome shotgun (WGS) entry which is preliminary data.</text>
</comment>
<dbReference type="STRING" id="2656787.A0A370T9P5"/>
<proteinExistence type="predicted"/>
<accession>A0A370T9P5</accession>
<keyword evidence="4" id="KW-1185">Reference proteome</keyword>
<reference evidence="3 4" key="1">
    <citation type="journal article" date="2018" name="IMA Fungus">
        <title>IMA Genome-F 9: Draft genome sequence of Annulohypoxylon stygium, Aspergillus mulundensis, Berkeleyomyces basicola (syn. Thielaviopsis basicola), Ceratocystis smalleyi, two Cercospora beticola strains, Coleophoma cylindrospora, Fusarium fracticaudum, Phialophora cf. hyalina, and Morchella septimelata.</title>
        <authorList>
            <person name="Wingfield B.D."/>
            <person name="Bills G.F."/>
            <person name="Dong Y."/>
            <person name="Huang W."/>
            <person name="Nel W.J."/>
            <person name="Swalarsk-Parry B.S."/>
            <person name="Vaghefi N."/>
            <person name="Wilken P.M."/>
            <person name="An Z."/>
            <person name="de Beer Z.W."/>
            <person name="De Vos L."/>
            <person name="Chen L."/>
            <person name="Duong T.A."/>
            <person name="Gao Y."/>
            <person name="Hammerbacher A."/>
            <person name="Kikkert J.R."/>
            <person name="Li Y."/>
            <person name="Li H."/>
            <person name="Li K."/>
            <person name="Li Q."/>
            <person name="Liu X."/>
            <person name="Ma X."/>
            <person name="Naidoo K."/>
            <person name="Pethybridge S.J."/>
            <person name="Sun J."/>
            <person name="Steenkamp E.T."/>
            <person name="van der Nest M.A."/>
            <person name="van Wyk S."/>
            <person name="Wingfield M.J."/>
            <person name="Xiong C."/>
            <person name="Yue Q."/>
            <person name="Zhang X."/>
        </authorList>
    </citation>
    <scope>NUCLEOTIDE SEQUENCE [LARGE SCALE GENOMIC DNA]</scope>
    <source>
        <strain evidence="3 4">BP 5553</strain>
    </source>
</reference>
<protein>
    <submittedName>
        <fullName evidence="3">Uncharacterized protein</fullName>
    </submittedName>
</protein>
<dbReference type="Proteomes" id="UP000254866">
    <property type="component" value="Unassembled WGS sequence"/>
</dbReference>
<gene>
    <name evidence="3" type="ORF">BP5553_10266</name>
</gene>
<evidence type="ECO:0000313" key="3">
    <source>
        <dbReference type="EMBL" id="RDL30388.1"/>
    </source>
</evidence>
<dbReference type="OrthoDB" id="4357582at2759"/>
<dbReference type="GeneID" id="43603115"/>
<dbReference type="EMBL" id="NPIC01000015">
    <property type="protein sequence ID" value="RDL30388.1"/>
    <property type="molecule type" value="Genomic_DNA"/>
</dbReference>
<feature type="coiled-coil region" evidence="1">
    <location>
        <begin position="90"/>
        <end position="117"/>
    </location>
</feature>
<evidence type="ECO:0000313" key="4">
    <source>
        <dbReference type="Proteomes" id="UP000254866"/>
    </source>
</evidence>
<dbReference type="PANTHER" id="PTHR37535:SF3">
    <property type="entry name" value="FLUG DOMAIN-CONTAINING PROTEIN"/>
    <property type="match status" value="1"/>
</dbReference>
<dbReference type="PANTHER" id="PTHR37535">
    <property type="entry name" value="FLUG DOMAIN PROTEIN"/>
    <property type="match status" value="1"/>
</dbReference>
<name>A0A370T9P5_9HELO</name>
<evidence type="ECO:0000256" key="1">
    <source>
        <dbReference type="SAM" id="Coils"/>
    </source>
</evidence>
<evidence type="ECO:0000256" key="2">
    <source>
        <dbReference type="SAM" id="MobiDB-lite"/>
    </source>
</evidence>
<feature type="region of interest" description="Disordered" evidence="2">
    <location>
        <begin position="135"/>
        <end position="171"/>
    </location>
</feature>
<organism evidence="3 4">
    <name type="scientific">Venustampulla echinocandica</name>
    <dbReference type="NCBI Taxonomy" id="2656787"/>
    <lineage>
        <taxon>Eukaryota</taxon>
        <taxon>Fungi</taxon>
        <taxon>Dikarya</taxon>
        <taxon>Ascomycota</taxon>
        <taxon>Pezizomycotina</taxon>
        <taxon>Leotiomycetes</taxon>
        <taxon>Helotiales</taxon>
        <taxon>Pleuroascaceae</taxon>
        <taxon>Venustampulla</taxon>
    </lineage>
</organism>
<dbReference type="RefSeq" id="XP_031864913.1">
    <property type="nucleotide sequence ID" value="XM_032018889.1"/>
</dbReference>
<sequence>MLSDVKRSLTRTRTAIDAELMTFSGQSGPKILQIYSIAEGSVDGQNSFLNQPLRKDHLESFRVMSMQCNPEQWQSLPAQMRHELQRRPDFVALEEQIEELTEEIKTADEEASQELQGRWHKLHIERQRLPLEELKKRRQSQPRNHQSHGALELSQGDRHRYFLRRVPPHDA</sequence>
<keyword evidence="1" id="KW-0175">Coiled coil</keyword>